<name>A0A6I9QDE8_ELAGV</name>
<keyword evidence="2" id="KW-0325">Glycoprotein</keyword>
<evidence type="ECO:0000313" key="4">
    <source>
        <dbReference type="Proteomes" id="UP000504607"/>
    </source>
</evidence>
<keyword evidence="1" id="KW-1015">Disulfide bond</keyword>
<dbReference type="Proteomes" id="UP000504607">
    <property type="component" value="Unplaced"/>
</dbReference>
<dbReference type="AlphaFoldDB" id="A0A6I9QDE8"/>
<evidence type="ECO:0000259" key="3">
    <source>
        <dbReference type="PROSITE" id="PS51485"/>
    </source>
</evidence>
<dbReference type="Pfam" id="PF02298">
    <property type="entry name" value="Cu_bind_like"/>
    <property type="match status" value="1"/>
</dbReference>
<reference evidence="5" key="1">
    <citation type="submission" date="2025-08" db="UniProtKB">
        <authorList>
            <consortium name="RefSeq"/>
        </authorList>
    </citation>
    <scope>IDENTIFICATION</scope>
</reference>
<keyword evidence="4" id="KW-1185">Reference proteome</keyword>
<dbReference type="GO" id="GO:0009055">
    <property type="term" value="F:electron transfer activity"/>
    <property type="evidence" value="ECO:0007669"/>
    <property type="project" value="InterPro"/>
</dbReference>
<dbReference type="InParanoid" id="A0A6I9QDE8"/>
<organism evidence="4 5">
    <name type="scientific">Elaeis guineensis var. tenera</name>
    <name type="common">Oil palm</name>
    <dbReference type="NCBI Taxonomy" id="51953"/>
    <lineage>
        <taxon>Eukaryota</taxon>
        <taxon>Viridiplantae</taxon>
        <taxon>Streptophyta</taxon>
        <taxon>Embryophyta</taxon>
        <taxon>Tracheophyta</taxon>
        <taxon>Spermatophyta</taxon>
        <taxon>Magnoliopsida</taxon>
        <taxon>Liliopsida</taxon>
        <taxon>Arecaceae</taxon>
        <taxon>Arecoideae</taxon>
        <taxon>Cocoseae</taxon>
        <taxon>Elaeidinae</taxon>
        <taxon>Elaeis</taxon>
    </lineage>
</organism>
<dbReference type="PANTHER" id="PTHR33021:SF288">
    <property type="entry name" value="OS03G0648500 PROTEIN"/>
    <property type="match status" value="1"/>
</dbReference>
<evidence type="ECO:0000256" key="1">
    <source>
        <dbReference type="ARBA" id="ARBA00023157"/>
    </source>
</evidence>
<evidence type="ECO:0000256" key="2">
    <source>
        <dbReference type="ARBA" id="ARBA00023180"/>
    </source>
</evidence>
<protein>
    <submittedName>
        <fullName evidence="5">Umecyanin-like</fullName>
    </submittedName>
</protein>
<dbReference type="InterPro" id="IPR008972">
    <property type="entry name" value="Cupredoxin"/>
</dbReference>
<accession>A0A6I9QDE8</accession>
<dbReference type="SUPFAM" id="SSF49503">
    <property type="entry name" value="Cupredoxins"/>
    <property type="match status" value="1"/>
</dbReference>
<feature type="domain" description="Phytocyanin" evidence="3">
    <location>
        <begin position="12"/>
        <end position="113"/>
    </location>
</feature>
<sequence>MAAFFTGSSLATVHIVGDSIWTIPLNNDFYSNWSQNKSFNVGDSLVFRFEMGRYNVVQVSKREFDSCSAENPFRTFLIGPATVDLKEEGMLYFICSFGNYCLLGQKLSVPVQRPPPPPAALNSSSPASP</sequence>
<dbReference type="GO" id="GO:0005886">
    <property type="term" value="C:plasma membrane"/>
    <property type="evidence" value="ECO:0007669"/>
    <property type="project" value="TreeGrafter"/>
</dbReference>
<dbReference type="FunFam" id="2.60.40.420:FF:000034">
    <property type="entry name" value="Cupredoxin superfamily protein"/>
    <property type="match status" value="1"/>
</dbReference>
<dbReference type="GeneID" id="105034128"/>
<dbReference type="Gene3D" id="2.60.40.420">
    <property type="entry name" value="Cupredoxins - blue copper proteins"/>
    <property type="match status" value="1"/>
</dbReference>
<dbReference type="KEGG" id="egu:105034128"/>
<proteinExistence type="predicted"/>
<dbReference type="OrthoDB" id="2015260at2759"/>
<dbReference type="InterPro" id="IPR039391">
    <property type="entry name" value="Phytocyanin-like"/>
</dbReference>
<dbReference type="RefSeq" id="XP_010907480.1">
    <property type="nucleotide sequence ID" value="XM_010909178.1"/>
</dbReference>
<dbReference type="InterPro" id="IPR003245">
    <property type="entry name" value="Phytocyanin_dom"/>
</dbReference>
<dbReference type="PROSITE" id="PS51485">
    <property type="entry name" value="PHYTOCYANIN"/>
    <property type="match status" value="1"/>
</dbReference>
<dbReference type="PANTHER" id="PTHR33021">
    <property type="entry name" value="BLUE COPPER PROTEIN"/>
    <property type="match status" value="1"/>
</dbReference>
<gene>
    <name evidence="5" type="primary">LOC105034128</name>
</gene>
<evidence type="ECO:0000313" key="5">
    <source>
        <dbReference type="RefSeq" id="XP_010907480.1"/>
    </source>
</evidence>